<evidence type="ECO:0000313" key="13">
    <source>
        <dbReference type="EMBL" id="KAF4110815.1"/>
    </source>
</evidence>
<dbReference type="InterPro" id="IPR050164">
    <property type="entry name" value="Peptidase_C19"/>
</dbReference>
<keyword evidence="4 10" id="KW-0833">Ubl conjugation pathway</keyword>
<accession>A0A7J6CW99</accession>
<evidence type="ECO:0000313" key="14">
    <source>
        <dbReference type="Proteomes" id="UP000579812"/>
    </source>
</evidence>
<keyword evidence="5 10" id="KW-0378">Hydrolase</keyword>
<dbReference type="PROSITE" id="PS00973">
    <property type="entry name" value="USP_2"/>
    <property type="match status" value="1"/>
</dbReference>
<evidence type="ECO:0000259" key="12">
    <source>
        <dbReference type="PROSITE" id="PS50235"/>
    </source>
</evidence>
<keyword evidence="3" id="KW-0479">Metal-binding</keyword>
<feature type="compositionally biased region" description="Gly residues" evidence="11">
    <location>
        <begin position="224"/>
        <end position="238"/>
    </location>
</feature>
<keyword evidence="7" id="KW-0862">Zinc</keyword>
<evidence type="ECO:0000256" key="9">
    <source>
        <dbReference type="ARBA" id="ARBA00064921"/>
    </source>
</evidence>
<keyword evidence="14" id="KW-1185">Reference proteome</keyword>
<evidence type="ECO:0000256" key="11">
    <source>
        <dbReference type="SAM" id="MobiDB-lite"/>
    </source>
</evidence>
<name>A0A7J6CW99_9TELE</name>
<dbReference type="GO" id="GO:0046872">
    <property type="term" value="F:metal ion binding"/>
    <property type="evidence" value="ECO:0007669"/>
    <property type="project" value="UniProtKB-KW"/>
</dbReference>
<dbReference type="InterPro" id="IPR038765">
    <property type="entry name" value="Papain-like_cys_pep_sf"/>
</dbReference>
<evidence type="ECO:0000256" key="8">
    <source>
        <dbReference type="ARBA" id="ARBA00038282"/>
    </source>
</evidence>
<dbReference type="AlphaFoldDB" id="A0A7J6CW99"/>
<evidence type="ECO:0000256" key="1">
    <source>
        <dbReference type="ARBA" id="ARBA00000707"/>
    </source>
</evidence>
<evidence type="ECO:0000256" key="6">
    <source>
        <dbReference type="ARBA" id="ARBA00022807"/>
    </source>
</evidence>
<dbReference type="Gene3D" id="3.90.70.10">
    <property type="entry name" value="Cysteine proteinases"/>
    <property type="match status" value="1"/>
</dbReference>
<dbReference type="EMBL" id="JAAMOB010000007">
    <property type="protein sequence ID" value="KAF4110815.1"/>
    <property type="molecule type" value="Genomic_DNA"/>
</dbReference>
<comment type="caution">
    <text evidence="13">The sequence shown here is derived from an EMBL/GenBank/DDBJ whole genome shotgun (WGS) entry which is preliminary data.</text>
</comment>
<evidence type="ECO:0000256" key="2">
    <source>
        <dbReference type="ARBA" id="ARBA00022670"/>
    </source>
</evidence>
<dbReference type="FunFam" id="3.90.70.10:FF:000003">
    <property type="entry name" value="Ubiquitin carboxyl-terminal hydrolase 46"/>
    <property type="match status" value="1"/>
</dbReference>
<sequence length="450" mass="50964">MVTDAKLICFQNKTKQKISSAARLHRARRHSLIPPRAGPTEGYTGTSACTAVTVLNWGSVQYGGRRMEILMTVRKIASICTMGANASALEKEIGPEQFPVNEHYFGLVNFGNTCYCNSVLQALYFCRPFREKVLAYKVQPRRKESLLTCLADLFNSIATQKKKVGVIPPKKFISRLRKENELFDNYMQQDAHEFLNYLLNTIADLLQEEKSQERQQNGKVVQNGGSGGGGGGGSGSSTGEGETEEKTQQTWVHEIFQGTLTNETRCLNCEAVSSKDEDFLDLSVDVEQNTSITHCLRGFSNTETLCSEYKYYCEQCRSKQEAQKRMRVKKLPMILALHLKRFKYMDQLHRYTKLSYRVVFPLELRLFNTSGDATNPDRLYDLVAVVVHCGSGPNRGHYITIVKSHGFWLLFDDDIVEKIDAQAIEEFYGLTSDISKNSESGYILFYQSRD</sequence>
<evidence type="ECO:0000256" key="10">
    <source>
        <dbReference type="RuleBase" id="RU366025"/>
    </source>
</evidence>
<feature type="region of interest" description="Disordered" evidence="11">
    <location>
        <begin position="213"/>
        <end position="248"/>
    </location>
</feature>
<dbReference type="GO" id="GO:0016579">
    <property type="term" value="P:protein deubiquitination"/>
    <property type="evidence" value="ECO:0007669"/>
    <property type="project" value="InterPro"/>
</dbReference>
<feature type="domain" description="USP" evidence="12">
    <location>
        <begin position="105"/>
        <end position="449"/>
    </location>
</feature>
<keyword evidence="6 10" id="KW-0788">Thiol protease</keyword>
<comment type="catalytic activity">
    <reaction evidence="1 10">
        <text>Thiol-dependent hydrolysis of ester, thioester, amide, peptide and isopeptide bonds formed by the C-terminal Gly of ubiquitin (a 76-residue protein attached to proteins as an intracellular targeting signal).</text>
        <dbReference type="EC" id="3.4.19.12"/>
    </reaction>
</comment>
<dbReference type="InterPro" id="IPR018200">
    <property type="entry name" value="USP_CS"/>
</dbReference>
<protein>
    <recommendedName>
        <fullName evidence="10">Ubiquitin carboxyl-terminal hydrolase</fullName>
        <ecNumber evidence="10">3.4.19.12</ecNumber>
    </recommendedName>
</protein>
<dbReference type="PANTHER" id="PTHR24006:SF860">
    <property type="entry name" value="UBIQUITIN SPECIFIC PEPTIDASE 12-LIKE"/>
    <property type="match status" value="1"/>
</dbReference>
<dbReference type="InterPro" id="IPR001394">
    <property type="entry name" value="Peptidase_C19_UCH"/>
</dbReference>
<evidence type="ECO:0000256" key="5">
    <source>
        <dbReference type="ARBA" id="ARBA00022801"/>
    </source>
</evidence>
<dbReference type="GO" id="GO:0005829">
    <property type="term" value="C:cytosol"/>
    <property type="evidence" value="ECO:0007669"/>
    <property type="project" value="TreeGrafter"/>
</dbReference>
<dbReference type="CDD" id="cd02663">
    <property type="entry name" value="Peptidase_C19G"/>
    <property type="match status" value="1"/>
</dbReference>
<dbReference type="SUPFAM" id="SSF54001">
    <property type="entry name" value="Cysteine proteinases"/>
    <property type="match status" value="1"/>
</dbReference>
<dbReference type="PROSITE" id="PS50235">
    <property type="entry name" value="USP_3"/>
    <property type="match status" value="1"/>
</dbReference>
<dbReference type="GO" id="GO:0004843">
    <property type="term" value="F:cysteine-type deubiquitinase activity"/>
    <property type="evidence" value="ECO:0007669"/>
    <property type="project" value="UniProtKB-UniRule"/>
</dbReference>
<dbReference type="Proteomes" id="UP000579812">
    <property type="component" value="Unassembled WGS sequence"/>
</dbReference>
<evidence type="ECO:0000256" key="7">
    <source>
        <dbReference type="ARBA" id="ARBA00022833"/>
    </source>
</evidence>
<keyword evidence="2 10" id="KW-0645">Protease</keyword>
<dbReference type="EC" id="3.4.19.12" evidence="10"/>
<dbReference type="InterPro" id="IPR028889">
    <property type="entry name" value="USP"/>
</dbReference>
<comment type="similarity">
    <text evidence="8">Belongs to the peptidase C19 family. USP12/USP46 subfamily.</text>
</comment>
<proteinExistence type="inferred from homology"/>
<dbReference type="PANTHER" id="PTHR24006">
    <property type="entry name" value="UBIQUITIN CARBOXYL-TERMINAL HYDROLASE"/>
    <property type="match status" value="1"/>
</dbReference>
<gene>
    <name evidence="13" type="ORF">G5714_007846</name>
</gene>
<dbReference type="PROSITE" id="PS00972">
    <property type="entry name" value="USP_1"/>
    <property type="match status" value="1"/>
</dbReference>
<comment type="subunit">
    <text evidence="9">Interacts with WDR48.</text>
</comment>
<reference evidence="13 14" key="1">
    <citation type="submission" date="2020-04" db="EMBL/GenBank/DDBJ databases">
        <title>Chromosome-level genome assembly of a cyprinid fish Onychostoma macrolepis by integration of Nanopore Sequencing, Bionano and Hi-C technology.</title>
        <authorList>
            <person name="Wang D."/>
        </authorList>
    </citation>
    <scope>NUCLEOTIDE SEQUENCE [LARGE SCALE GENOMIC DNA]</scope>
    <source>
        <strain evidence="13">SWU-2019</strain>
        <tissue evidence="13">Muscle</tissue>
    </source>
</reference>
<evidence type="ECO:0000256" key="4">
    <source>
        <dbReference type="ARBA" id="ARBA00022786"/>
    </source>
</evidence>
<dbReference type="Pfam" id="PF00443">
    <property type="entry name" value="UCH"/>
    <property type="match status" value="1"/>
</dbReference>
<organism evidence="13 14">
    <name type="scientific">Onychostoma macrolepis</name>
    <dbReference type="NCBI Taxonomy" id="369639"/>
    <lineage>
        <taxon>Eukaryota</taxon>
        <taxon>Metazoa</taxon>
        <taxon>Chordata</taxon>
        <taxon>Craniata</taxon>
        <taxon>Vertebrata</taxon>
        <taxon>Euteleostomi</taxon>
        <taxon>Actinopterygii</taxon>
        <taxon>Neopterygii</taxon>
        <taxon>Teleostei</taxon>
        <taxon>Ostariophysi</taxon>
        <taxon>Cypriniformes</taxon>
        <taxon>Cyprinidae</taxon>
        <taxon>Acrossocheilinae</taxon>
        <taxon>Onychostoma</taxon>
    </lineage>
</organism>
<evidence type="ECO:0000256" key="3">
    <source>
        <dbReference type="ARBA" id="ARBA00022723"/>
    </source>
</evidence>
<dbReference type="GO" id="GO:0005634">
    <property type="term" value="C:nucleus"/>
    <property type="evidence" value="ECO:0007669"/>
    <property type="project" value="TreeGrafter"/>
</dbReference>
<dbReference type="GO" id="GO:0006508">
    <property type="term" value="P:proteolysis"/>
    <property type="evidence" value="ECO:0007669"/>
    <property type="project" value="UniProtKB-KW"/>
</dbReference>